<keyword evidence="1" id="KW-1133">Transmembrane helix</keyword>
<protein>
    <submittedName>
        <fullName evidence="2">Uncharacterized protein</fullName>
    </submittedName>
</protein>
<accession>A0ABD2IV21</accession>
<proteinExistence type="predicted"/>
<dbReference type="AlphaFoldDB" id="A0ABD2IV21"/>
<name>A0ABD2IV21_HETSC</name>
<feature type="transmembrane region" description="Helical" evidence="1">
    <location>
        <begin position="6"/>
        <end position="26"/>
    </location>
</feature>
<comment type="caution">
    <text evidence="2">The sequence shown here is derived from an EMBL/GenBank/DDBJ whole genome shotgun (WGS) entry which is preliminary data.</text>
</comment>
<feature type="transmembrane region" description="Helical" evidence="1">
    <location>
        <begin position="38"/>
        <end position="57"/>
    </location>
</feature>
<sequence>MPDFQTFLANGLVAATMPLFFASQMYGKHLKVAKSKELFWNVPTLITAAAVLHNIAIDRNLPDFIDETFVDNQPSLLQINSLPTIRSLDSFNLRNNIAENFFGGSS</sequence>
<keyword evidence="1" id="KW-0472">Membrane</keyword>
<gene>
    <name evidence="2" type="ORF">niasHS_008708</name>
</gene>
<dbReference type="EMBL" id="JBICCN010000249">
    <property type="protein sequence ID" value="KAL3083797.1"/>
    <property type="molecule type" value="Genomic_DNA"/>
</dbReference>
<evidence type="ECO:0000313" key="2">
    <source>
        <dbReference type="EMBL" id="KAL3083797.1"/>
    </source>
</evidence>
<dbReference type="Proteomes" id="UP001620645">
    <property type="component" value="Unassembled WGS sequence"/>
</dbReference>
<evidence type="ECO:0000256" key="1">
    <source>
        <dbReference type="SAM" id="Phobius"/>
    </source>
</evidence>
<keyword evidence="1" id="KW-0812">Transmembrane</keyword>
<evidence type="ECO:0000313" key="3">
    <source>
        <dbReference type="Proteomes" id="UP001620645"/>
    </source>
</evidence>
<reference evidence="2 3" key="1">
    <citation type="submission" date="2024-10" db="EMBL/GenBank/DDBJ databases">
        <authorList>
            <person name="Kim D."/>
        </authorList>
    </citation>
    <scope>NUCLEOTIDE SEQUENCE [LARGE SCALE GENOMIC DNA]</scope>
    <source>
        <strain evidence="2">Taebaek</strain>
    </source>
</reference>
<organism evidence="2 3">
    <name type="scientific">Heterodera schachtii</name>
    <name type="common">Sugarbeet cyst nematode worm</name>
    <name type="synonym">Tylenchus schachtii</name>
    <dbReference type="NCBI Taxonomy" id="97005"/>
    <lineage>
        <taxon>Eukaryota</taxon>
        <taxon>Metazoa</taxon>
        <taxon>Ecdysozoa</taxon>
        <taxon>Nematoda</taxon>
        <taxon>Chromadorea</taxon>
        <taxon>Rhabditida</taxon>
        <taxon>Tylenchina</taxon>
        <taxon>Tylenchomorpha</taxon>
        <taxon>Tylenchoidea</taxon>
        <taxon>Heteroderidae</taxon>
        <taxon>Heteroderinae</taxon>
        <taxon>Heterodera</taxon>
    </lineage>
</organism>
<keyword evidence="3" id="KW-1185">Reference proteome</keyword>